<dbReference type="CDD" id="cd00067">
    <property type="entry name" value="GAL4"/>
    <property type="match status" value="1"/>
</dbReference>
<dbReference type="PROSITE" id="PS50048">
    <property type="entry name" value="ZN2_CY6_FUNGAL_2"/>
    <property type="match status" value="1"/>
</dbReference>
<dbReference type="PANTHER" id="PTHR37534:SF40">
    <property type="entry name" value="ZN(2)-C6 FUNGAL-TYPE DOMAIN-CONTAINING PROTEIN"/>
    <property type="match status" value="1"/>
</dbReference>
<dbReference type="SMART" id="SM00066">
    <property type="entry name" value="GAL4"/>
    <property type="match status" value="1"/>
</dbReference>
<evidence type="ECO:0000256" key="2">
    <source>
        <dbReference type="ARBA" id="ARBA00023242"/>
    </source>
</evidence>
<dbReference type="GO" id="GO:0000976">
    <property type="term" value="F:transcription cis-regulatory region binding"/>
    <property type="evidence" value="ECO:0007669"/>
    <property type="project" value="TreeGrafter"/>
</dbReference>
<dbReference type="InterPro" id="IPR001138">
    <property type="entry name" value="Zn2Cys6_DnaBD"/>
</dbReference>
<accession>A0A3D8S2Z2</accession>
<dbReference type="GO" id="GO:0008270">
    <property type="term" value="F:zinc ion binding"/>
    <property type="evidence" value="ECO:0007669"/>
    <property type="project" value="InterPro"/>
</dbReference>
<name>A0A3D8S2Z2_9HELO</name>
<dbReference type="AlphaFoldDB" id="A0A3D8S2Z2"/>
<feature type="compositionally biased region" description="Polar residues" evidence="3">
    <location>
        <begin position="508"/>
        <end position="528"/>
    </location>
</feature>
<gene>
    <name evidence="5" type="ORF">BP5796_05228</name>
</gene>
<dbReference type="SUPFAM" id="SSF57701">
    <property type="entry name" value="Zn2/Cys6 DNA-binding domain"/>
    <property type="match status" value="1"/>
</dbReference>
<evidence type="ECO:0000256" key="1">
    <source>
        <dbReference type="ARBA" id="ARBA00004123"/>
    </source>
</evidence>
<dbReference type="GO" id="GO:0005634">
    <property type="term" value="C:nucleus"/>
    <property type="evidence" value="ECO:0007669"/>
    <property type="project" value="UniProtKB-SubCell"/>
</dbReference>
<dbReference type="EMBL" id="PDLN01000007">
    <property type="protein sequence ID" value="RDW80530.1"/>
    <property type="molecule type" value="Genomic_DNA"/>
</dbReference>
<comment type="subcellular location">
    <subcellularLocation>
        <location evidence="1">Nucleus</location>
    </subcellularLocation>
</comment>
<feature type="region of interest" description="Disordered" evidence="3">
    <location>
        <begin position="508"/>
        <end position="575"/>
    </location>
</feature>
<dbReference type="Pfam" id="PF00172">
    <property type="entry name" value="Zn_clus"/>
    <property type="match status" value="1"/>
</dbReference>
<keyword evidence="2" id="KW-0539">Nucleus</keyword>
<dbReference type="Proteomes" id="UP000256328">
    <property type="component" value="Unassembled WGS sequence"/>
</dbReference>
<feature type="compositionally biased region" description="Low complexity" evidence="3">
    <location>
        <begin position="1015"/>
        <end position="1029"/>
    </location>
</feature>
<sequence>MVPRDFRLGGTHPPSRVLPACYIEPSLNAEEGVRPGRQTVIASWCGLRSLAAVEVLLPPLGHGTCARRSGAALLQLPRRHTNGNPRSQLCIHVALLAGASSAQICARPGHIAVVEQGPPSSTEASPVVPHTAAQTEGRAPQLVKLPTKKPSVLLITRPVYRLAPFSIDQSCSAAPTTRPRRNIITLGGVERLQPLHLPRSAGLHSCLQPRNLQGFTHLPRTLSLRAAIPYKSSLRIQLTPGPLTLTPKVFLALAHCVAICLPAHPQFSDISSKRPLRMQIVSIVAAFDTQAYLAPAFDLATSTSADYQQYALPSDPSPLYSAATSTASDLTLSGDHFNSPTYTTADINPRPVKKQKLSQGKQPAPKGSTKDKISPQMPANDGTTAAAATAEATAAANKPKRVRTGCLTCRERHLKCDEGLPNCQNCRKSSRTCKRGVRLNFIDTQVQSPPMIPPTADWAVQFQDESREIASEYKGGLGRYARLEQTITPPRDQTLDFPVRPMVVDPSISSNNNALPPIHNTSQYSDGTLSIKHDGGHSRRGSRHHSHAGSDSTFMTAPPSTSYSNPEQTLTPPTETREYLNSPEEVLFMQVFVEEVGLWMDSMDSMKHFSRLLPFHALGEPMLLNAFLACGARHLTLVNPLYHEDKALYYYDTATTQLLRSLQNPDRDTIICATTAVVLNVYEIMSERAMQRMNHIAGARALIKECGWNARSTGIGAACFWLNVGMELLSCLHFNWQVAWEPDQWGVDMDFQIETESCREEVWVHRMLYIVGKIANFRASIPRFQEASPHDEQIRLQTRFAEWQRLKNLCDSWNRCIPRTMHPMAYLHPTQTSSKSAFPEVWLIKRATIVGRLFYHTAMCLLPQINPLMSKETEEMHDMQLSHAHQICGIVAHVKDRGVASVALRSLAIAAECLDVRREQEEVLDIFEKIRKETGWKVGFLNKELKSKWGWQNEEAVQQQLLAQQNSLAQFFPTSTQAPQASSIPPPPPPAPPQRPPQGVMNPLLRTADFSLPNHPYQQYYQPPTQHTHYSQHTYL</sequence>
<feature type="compositionally biased region" description="Polar residues" evidence="3">
    <location>
        <begin position="553"/>
        <end position="574"/>
    </location>
</feature>
<reference evidence="5 6" key="1">
    <citation type="journal article" date="2018" name="IMA Fungus">
        <title>IMA Genome-F 9: Draft genome sequence of Annulohypoxylon stygium, Aspergillus mulundensis, Berkeleyomyces basicola (syn. Thielaviopsis basicola), Ceratocystis smalleyi, two Cercospora beticola strains, Coleophoma cylindrospora, Fusarium fracticaudum, Phialophora cf. hyalina, and Morchella septimelata.</title>
        <authorList>
            <person name="Wingfield B.D."/>
            <person name="Bills G.F."/>
            <person name="Dong Y."/>
            <person name="Huang W."/>
            <person name="Nel W.J."/>
            <person name="Swalarsk-Parry B.S."/>
            <person name="Vaghefi N."/>
            <person name="Wilken P.M."/>
            <person name="An Z."/>
            <person name="de Beer Z.W."/>
            <person name="De Vos L."/>
            <person name="Chen L."/>
            <person name="Duong T.A."/>
            <person name="Gao Y."/>
            <person name="Hammerbacher A."/>
            <person name="Kikkert J.R."/>
            <person name="Li Y."/>
            <person name="Li H."/>
            <person name="Li K."/>
            <person name="Li Q."/>
            <person name="Liu X."/>
            <person name="Ma X."/>
            <person name="Naidoo K."/>
            <person name="Pethybridge S.J."/>
            <person name="Sun J."/>
            <person name="Steenkamp E.T."/>
            <person name="van der Nest M.A."/>
            <person name="van Wyk S."/>
            <person name="Wingfield M.J."/>
            <person name="Xiong C."/>
            <person name="Yue Q."/>
            <person name="Zhang X."/>
        </authorList>
    </citation>
    <scope>NUCLEOTIDE SEQUENCE [LARGE SCALE GENOMIC DNA]</scope>
    <source>
        <strain evidence="5 6">BP5796</strain>
    </source>
</reference>
<dbReference type="InterPro" id="IPR021858">
    <property type="entry name" value="Fun_TF"/>
</dbReference>
<dbReference type="Pfam" id="PF11951">
    <property type="entry name" value="Fungal_trans_2"/>
    <property type="match status" value="1"/>
</dbReference>
<dbReference type="PANTHER" id="PTHR37534">
    <property type="entry name" value="TRANSCRIPTIONAL ACTIVATOR PROTEIN UGA3"/>
    <property type="match status" value="1"/>
</dbReference>
<evidence type="ECO:0000256" key="3">
    <source>
        <dbReference type="SAM" id="MobiDB-lite"/>
    </source>
</evidence>
<feature type="compositionally biased region" description="Basic residues" evidence="3">
    <location>
        <begin position="538"/>
        <end position="547"/>
    </location>
</feature>
<dbReference type="GO" id="GO:0045944">
    <property type="term" value="P:positive regulation of transcription by RNA polymerase II"/>
    <property type="evidence" value="ECO:0007669"/>
    <property type="project" value="TreeGrafter"/>
</dbReference>
<feature type="region of interest" description="Disordered" evidence="3">
    <location>
        <begin position="1015"/>
        <end position="1036"/>
    </location>
</feature>
<feature type="region of interest" description="Disordered" evidence="3">
    <location>
        <begin position="340"/>
        <end position="383"/>
    </location>
</feature>
<evidence type="ECO:0000259" key="4">
    <source>
        <dbReference type="PROSITE" id="PS50048"/>
    </source>
</evidence>
<proteinExistence type="predicted"/>
<dbReference type="OrthoDB" id="4078573at2759"/>
<evidence type="ECO:0000313" key="5">
    <source>
        <dbReference type="EMBL" id="RDW80530.1"/>
    </source>
</evidence>
<protein>
    <submittedName>
        <fullName evidence="5">Transcription factor Cys6-like protein</fullName>
    </submittedName>
</protein>
<evidence type="ECO:0000313" key="6">
    <source>
        <dbReference type="Proteomes" id="UP000256328"/>
    </source>
</evidence>
<feature type="domain" description="Zn(2)-C6 fungal-type" evidence="4">
    <location>
        <begin position="405"/>
        <end position="435"/>
    </location>
</feature>
<dbReference type="GO" id="GO:0000981">
    <property type="term" value="F:DNA-binding transcription factor activity, RNA polymerase II-specific"/>
    <property type="evidence" value="ECO:0007669"/>
    <property type="project" value="InterPro"/>
</dbReference>
<keyword evidence="6" id="KW-1185">Reference proteome</keyword>
<dbReference type="InterPro" id="IPR036864">
    <property type="entry name" value="Zn2-C6_fun-type_DNA-bd_sf"/>
</dbReference>
<comment type="caution">
    <text evidence="5">The sequence shown here is derived from an EMBL/GenBank/DDBJ whole genome shotgun (WGS) entry which is preliminary data.</text>
</comment>
<organism evidence="5 6">
    <name type="scientific">Coleophoma crateriformis</name>
    <dbReference type="NCBI Taxonomy" id="565419"/>
    <lineage>
        <taxon>Eukaryota</taxon>
        <taxon>Fungi</taxon>
        <taxon>Dikarya</taxon>
        <taxon>Ascomycota</taxon>
        <taxon>Pezizomycotina</taxon>
        <taxon>Leotiomycetes</taxon>
        <taxon>Helotiales</taxon>
        <taxon>Dermateaceae</taxon>
        <taxon>Coleophoma</taxon>
    </lineage>
</organism>
<feature type="region of interest" description="Disordered" evidence="3">
    <location>
        <begin position="975"/>
        <end position="1002"/>
    </location>
</feature>
<dbReference type="PROSITE" id="PS00463">
    <property type="entry name" value="ZN2_CY6_FUNGAL_1"/>
    <property type="match status" value="1"/>
</dbReference>
<dbReference type="Gene3D" id="4.10.240.10">
    <property type="entry name" value="Zn(2)-C6 fungal-type DNA-binding domain"/>
    <property type="match status" value="1"/>
</dbReference>
<feature type="compositionally biased region" description="Pro residues" evidence="3">
    <location>
        <begin position="984"/>
        <end position="996"/>
    </location>
</feature>